<gene>
    <name evidence="3" type="ORF">NX720_01980</name>
</gene>
<organism evidence="3 4">
    <name type="scientific">Endozoicomonas euniceicola</name>
    <dbReference type="NCBI Taxonomy" id="1234143"/>
    <lineage>
        <taxon>Bacteria</taxon>
        <taxon>Pseudomonadati</taxon>
        <taxon>Pseudomonadota</taxon>
        <taxon>Gammaproteobacteria</taxon>
        <taxon>Oceanospirillales</taxon>
        <taxon>Endozoicomonadaceae</taxon>
        <taxon>Endozoicomonas</taxon>
    </lineage>
</organism>
<keyword evidence="1" id="KW-0472">Membrane</keyword>
<dbReference type="CDD" id="cd01467">
    <property type="entry name" value="vWA_BatA_type"/>
    <property type="match status" value="1"/>
</dbReference>
<dbReference type="InterPro" id="IPR036465">
    <property type="entry name" value="vWFA_dom_sf"/>
</dbReference>
<dbReference type="PANTHER" id="PTHR22550:SF18">
    <property type="entry name" value="VWFA DOMAIN-CONTAINING PROTEIN"/>
    <property type="match status" value="1"/>
</dbReference>
<sequence length="359" mass="40061">MLELQWPWAFLAIPLPYLTYRFMTPASQSGGTALQVPFYRHLTSIAGDDQAQSVPKRQWSSILPILIWLLLLLAAARPVWLGDPVQLQGSGRDVMLAVDLSGSMEINDMELNGEAVDRLVVTKHVLTDFIQRRQGDRLGLILFGTQAYLQAPLTFDLKTVGTLMDESSIGMAGNKTAIGDALGLAVKHLRNRPRESRVLILLTDGANTAGEITPLQAARLAAEEGIKIYSIGMGADEMIQPGIFGSSFGARRINPSADLDEKTLTEMAKLTGGRYFRAKNTEELEQIYNILDELEPVRQEEESFRPSIALYYWPLLLALMLSFITALLHQQPRPSEWFSKHHFSKKHHLSKKHQTQEGA</sequence>
<name>A0ABY6GXE7_9GAMM</name>
<feature type="transmembrane region" description="Helical" evidence="1">
    <location>
        <begin position="310"/>
        <end position="328"/>
    </location>
</feature>
<dbReference type="InterPro" id="IPR033881">
    <property type="entry name" value="vWA_BatA_type"/>
</dbReference>
<evidence type="ECO:0000256" key="1">
    <source>
        <dbReference type="SAM" id="Phobius"/>
    </source>
</evidence>
<dbReference type="Gene3D" id="3.40.50.410">
    <property type="entry name" value="von Willebrand factor, type A domain"/>
    <property type="match status" value="1"/>
</dbReference>
<dbReference type="SUPFAM" id="SSF53300">
    <property type="entry name" value="vWA-like"/>
    <property type="match status" value="1"/>
</dbReference>
<dbReference type="InterPro" id="IPR050768">
    <property type="entry name" value="UPF0353/GerABKA_families"/>
</dbReference>
<protein>
    <submittedName>
        <fullName evidence="3">VWA domain-containing protein</fullName>
    </submittedName>
</protein>
<proteinExistence type="predicted"/>
<accession>A0ABY6GXE7</accession>
<dbReference type="SMART" id="SM00327">
    <property type="entry name" value="VWA"/>
    <property type="match status" value="1"/>
</dbReference>
<reference evidence="3" key="1">
    <citation type="submission" date="2022-10" db="EMBL/GenBank/DDBJ databases">
        <title>Completed Genome Sequence of two octocoral isolated bacterium, Endozoicomonas euniceicola EF212T and Endozoicomonas gorgoniicola PS125T.</title>
        <authorList>
            <person name="Chiou Y.-J."/>
            <person name="Chen Y.-H."/>
        </authorList>
    </citation>
    <scope>NUCLEOTIDE SEQUENCE</scope>
    <source>
        <strain evidence="3">EF212</strain>
    </source>
</reference>
<dbReference type="InterPro" id="IPR002035">
    <property type="entry name" value="VWF_A"/>
</dbReference>
<dbReference type="Proteomes" id="UP001163255">
    <property type="component" value="Chromosome"/>
</dbReference>
<keyword evidence="4" id="KW-1185">Reference proteome</keyword>
<dbReference type="RefSeq" id="WP_262599047.1">
    <property type="nucleotide sequence ID" value="NZ_CP103300.1"/>
</dbReference>
<dbReference type="EMBL" id="CP103300">
    <property type="protein sequence ID" value="UYM16726.1"/>
    <property type="molecule type" value="Genomic_DNA"/>
</dbReference>
<keyword evidence="1" id="KW-0812">Transmembrane</keyword>
<feature type="transmembrane region" description="Helical" evidence="1">
    <location>
        <begin position="62"/>
        <end position="80"/>
    </location>
</feature>
<evidence type="ECO:0000313" key="3">
    <source>
        <dbReference type="EMBL" id="UYM16726.1"/>
    </source>
</evidence>
<evidence type="ECO:0000313" key="4">
    <source>
        <dbReference type="Proteomes" id="UP001163255"/>
    </source>
</evidence>
<dbReference type="PANTHER" id="PTHR22550">
    <property type="entry name" value="SPORE GERMINATION PROTEIN"/>
    <property type="match status" value="1"/>
</dbReference>
<feature type="domain" description="VWFA" evidence="2">
    <location>
        <begin position="93"/>
        <end position="294"/>
    </location>
</feature>
<dbReference type="Pfam" id="PF00092">
    <property type="entry name" value="VWA"/>
    <property type="match status" value="1"/>
</dbReference>
<dbReference type="PROSITE" id="PS50234">
    <property type="entry name" value="VWFA"/>
    <property type="match status" value="1"/>
</dbReference>
<evidence type="ECO:0000259" key="2">
    <source>
        <dbReference type="PROSITE" id="PS50234"/>
    </source>
</evidence>
<keyword evidence="1" id="KW-1133">Transmembrane helix</keyword>